<sequence length="125" mass="13563">MVDVVELCLTCVILALTLYAAEFSETLAAALATAPVTTTVALLLYERQRARNEGRPEAANDGTQLEASDHAAALEGFSWQIIKGVSASLVFAIVLHLCISRLRWPLLPSLGTGYLAWTIIWLSTF</sequence>
<feature type="transmembrane region" description="Helical" evidence="1">
    <location>
        <begin position="106"/>
        <end position="124"/>
    </location>
</feature>
<name>A0A2R5GLL1_9STRA</name>
<dbReference type="AlphaFoldDB" id="A0A2R5GLL1"/>
<reference evidence="2 3" key="1">
    <citation type="submission" date="2017-12" db="EMBL/GenBank/DDBJ databases">
        <title>Sequencing, de novo assembly and annotation of complete genome of a new Thraustochytrid species, strain FCC1311.</title>
        <authorList>
            <person name="Sedici K."/>
            <person name="Godart F."/>
            <person name="Aiese Cigliano R."/>
            <person name="Sanseverino W."/>
            <person name="Barakat M."/>
            <person name="Ortet P."/>
            <person name="Marechal E."/>
            <person name="Cagnac O."/>
            <person name="Amato A."/>
        </authorList>
    </citation>
    <scope>NUCLEOTIDE SEQUENCE [LARGE SCALE GENOMIC DNA]</scope>
</reference>
<keyword evidence="1" id="KW-0812">Transmembrane</keyword>
<evidence type="ECO:0000313" key="2">
    <source>
        <dbReference type="EMBL" id="GBG31792.1"/>
    </source>
</evidence>
<accession>A0A2R5GLL1</accession>
<dbReference type="InParanoid" id="A0A2R5GLL1"/>
<gene>
    <name evidence="2" type="ORF">FCC1311_080172</name>
</gene>
<dbReference type="Proteomes" id="UP000241890">
    <property type="component" value="Unassembled WGS sequence"/>
</dbReference>
<keyword evidence="1" id="KW-0472">Membrane</keyword>
<proteinExistence type="predicted"/>
<dbReference type="EMBL" id="BEYU01000107">
    <property type="protein sequence ID" value="GBG31792.1"/>
    <property type="molecule type" value="Genomic_DNA"/>
</dbReference>
<keyword evidence="3" id="KW-1185">Reference proteome</keyword>
<organism evidence="2 3">
    <name type="scientific">Hondaea fermentalgiana</name>
    <dbReference type="NCBI Taxonomy" id="2315210"/>
    <lineage>
        <taxon>Eukaryota</taxon>
        <taxon>Sar</taxon>
        <taxon>Stramenopiles</taxon>
        <taxon>Bigyra</taxon>
        <taxon>Labyrinthulomycetes</taxon>
        <taxon>Thraustochytrida</taxon>
        <taxon>Thraustochytriidae</taxon>
        <taxon>Hondaea</taxon>
    </lineage>
</organism>
<comment type="caution">
    <text evidence="2">The sequence shown here is derived from an EMBL/GenBank/DDBJ whole genome shotgun (WGS) entry which is preliminary data.</text>
</comment>
<evidence type="ECO:0000313" key="3">
    <source>
        <dbReference type="Proteomes" id="UP000241890"/>
    </source>
</evidence>
<protein>
    <submittedName>
        <fullName evidence="2">Uncharacterized protein</fullName>
    </submittedName>
</protein>
<evidence type="ECO:0000256" key="1">
    <source>
        <dbReference type="SAM" id="Phobius"/>
    </source>
</evidence>
<feature type="transmembrane region" description="Helical" evidence="1">
    <location>
        <begin position="77"/>
        <end position="99"/>
    </location>
</feature>
<keyword evidence="1" id="KW-1133">Transmembrane helix</keyword>